<dbReference type="EnsemblPlants" id="Zm00001eb299310_T001">
    <property type="protein sequence ID" value="Zm00001eb299310_P001"/>
    <property type="gene ID" value="Zm00001eb299310"/>
</dbReference>
<organism evidence="3 4">
    <name type="scientific">Zea mays</name>
    <name type="common">Maize</name>
    <dbReference type="NCBI Taxonomy" id="4577"/>
    <lineage>
        <taxon>Eukaryota</taxon>
        <taxon>Viridiplantae</taxon>
        <taxon>Streptophyta</taxon>
        <taxon>Embryophyta</taxon>
        <taxon>Tracheophyta</taxon>
        <taxon>Spermatophyta</taxon>
        <taxon>Magnoliopsida</taxon>
        <taxon>Liliopsida</taxon>
        <taxon>Poales</taxon>
        <taxon>Poaceae</taxon>
        <taxon>PACMAD clade</taxon>
        <taxon>Panicoideae</taxon>
        <taxon>Andropogonodae</taxon>
        <taxon>Andropogoneae</taxon>
        <taxon>Tripsacinae</taxon>
        <taxon>Zea</taxon>
    </lineage>
</organism>
<proteinExistence type="predicted"/>
<reference evidence="3" key="3">
    <citation type="submission" date="2021-05" db="UniProtKB">
        <authorList>
            <consortium name="EnsemblPlants"/>
        </authorList>
    </citation>
    <scope>IDENTIFICATION</scope>
    <source>
        <strain evidence="3">cv. B73</strain>
    </source>
</reference>
<dbReference type="PROSITE" id="PS50076">
    <property type="entry name" value="DNAJ_2"/>
    <property type="match status" value="1"/>
</dbReference>
<keyword evidence="4" id="KW-1185">Reference proteome</keyword>
<name>A0A804Q6R6_MAIZE</name>
<evidence type="ECO:0000313" key="3">
    <source>
        <dbReference type="EnsemblPlants" id="Zm00001eb299310_P001"/>
    </source>
</evidence>
<dbReference type="InterPro" id="IPR036869">
    <property type="entry name" value="J_dom_sf"/>
</dbReference>
<dbReference type="InterPro" id="IPR001623">
    <property type="entry name" value="DnaJ_domain"/>
</dbReference>
<evidence type="ECO:0000256" key="1">
    <source>
        <dbReference type="SAM" id="MobiDB-lite"/>
    </source>
</evidence>
<dbReference type="OrthoDB" id="10250354at2759"/>
<protein>
    <recommendedName>
        <fullName evidence="2">J domain-containing protein</fullName>
    </recommendedName>
</protein>
<accession>A0A804Q6R6</accession>
<dbReference type="Pfam" id="PF00226">
    <property type="entry name" value="DnaJ"/>
    <property type="match status" value="1"/>
</dbReference>
<evidence type="ECO:0000313" key="4">
    <source>
        <dbReference type="Proteomes" id="UP000007305"/>
    </source>
</evidence>
<feature type="domain" description="J" evidence="2">
    <location>
        <begin position="235"/>
        <end position="301"/>
    </location>
</feature>
<dbReference type="InParanoid" id="A0A804Q6R6"/>
<feature type="region of interest" description="Disordered" evidence="1">
    <location>
        <begin position="1"/>
        <end position="97"/>
    </location>
</feature>
<dbReference type="SUPFAM" id="SSF46565">
    <property type="entry name" value="Chaperone J-domain"/>
    <property type="match status" value="1"/>
</dbReference>
<reference evidence="4" key="1">
    <citation type="submission" date="2015-12" db="EMBL/GenBank/DDBJ databases">
        <title>Update maize B73 reference genome by single molecule sequencing technologies.</title>
        <authorList>
            <consortium name="Maize Genome Sequencing Project"/>
            <person name="Ware D."/>
        </authorList>
    </citation>
    <scope>NUCLEOTIDE SEQUENCE [LARGE SCALE GENOMIC DNA]</scope>
    <source>
        <strain evidence="4">cv. B73</strain>
    </source>
</reference>
<sequence length="301" mass="35238">PTQLQEKTRAHLQPEPLDSLAGVTRLQIPNSDSHLLGEPWPAAAKASTRRARGDPGRPRRRRTRAPSPPPSSSSLSLALPPPPPPSDNCAGRSAGSTLNRSEPYVFWEDIPRRPNRHRCGEAWERYHQRMRDRTEDQRERVVAIALESSQSTPTTVLDELVNIDPNTERIRHMQDVFKKERSKCRDYRNWDSHNPNYYQHHQRDDWYWNAEAFYANQRTNFRAMTREAMTYTMSHHYSVLGLDRSRSEPFSDAEIKNAFRRKAMEYHPDQNQNNKEVAEAKFKEVMDSYEAIKRERRDRSC</sequence>
<dbReference type="AlphaFoldDB" id="A0A804Q6R6"/>
<dbReference type="CDD" id="cd06257">
    <property type="entry name" value="DnaJ"/>
    <property type="match status" value="1"/>
</dbReference>
<gene>
    <name evidence="3" type="primary">LOC100191793</name>
</gene>
<dbReference type="Gene3D" id="1.10.287.110">
    <property type="entry name" value="DnaJ domain"/>
    <property type="match status" value="1"/>
</dbReference>
<reference evidence="3" key="2">
    <citation type="submission" date="2019-07" db="EMBL/GenBank/DDBJ databases">
        <authorList>
            <person name="Seetharam A."/>
            <person name="Woodhouse M."/>
            <person name="Cannon E."/>
        </authorList>
    </citation>
    <scope>NUCLEOTIDE SEQUENCE [LARGE SCALE GENOMIC DNA]</scope>
    <source>
        <strain evidence="3">cv. B73</strain>
    </source>
</reference>
<dbReference type="Gramene" id="Zm00001eb299310_T001">
    <property type="protein sequence ID" value="Zm00001eb299310_P001"/>
    <property type="gene ID" value="Zm00001eb299310"/>
</dbReference>
<dbReference type="GO" id="GO:0005783">
    <property type="term" value="C:endoplasmic reticulum"/>
    <property type="evidence" value="ECO:0007669"/>
    <property type="project" value="UniProtKB-ARBA"/>
</dbReference>
<dbReference type="SMART" id="SM00271">
    <property type="entry name" value="DnaJ"/>
    <property type="match status" value="1"/>
</dbReference>
<dbReference type="PRINTS" id="PR00625">
    <property type="entry name" value="JDOMAIN"/>
</dbReference>
<evidence type="ECO:0000259" key="2">
    <source>
        <dbReference type="PROSITE" id="PS50076"/>
    </source>
</evidence>
<dbReference type="PANTHER" id="PTHR45000">
    <property type="entry name" value="CHAPERONE DNAJ-DOMAIN SUPERFAMILY PROTEIN"/>
    <property type="match status" value="1"/>
</dbReference>
<dbReference type="PANTHER" id="PTHR45000:SF6">
    <property type="entry name" value="OS07G0124800 PROTEIN"/>
    <property type="match status" value="1"/>
</dbReference>
<dbReference type="Proteomes" id="UP000007305">
    <property type="component" value="Chromosome 7"/>
</dbReference>